<feature type="compositionally biased region" description="Basic and acidic residues" evidence="1">
    <location>
        <begin position="300"/>
        <end position="316"/>
    </location>
</feature>
<dbReference type="Proteomes" id="UP000758603">
    <property type="component" value="Unassembled WGS sequence"/>
</dbReference>
<accession>A0A9P8RFQ8</accession>
<feature type="compositionally biased region" description="Polar residues" evidence="1">
    <location>
        <begin position="880"/>
        <end position="891"/>
    </location>
</feature>
<feature type="compositionally biased region" description="Polar residues" evidence="1">
    <location>
        <begin position="600"/>
        <end position="623"/>
    </location>
</feature>
<evidence type="ECO:0000313" key="3">
    <source>
        <dbReference type="Proteomes" id="UP000758603"/>
    </source>
</evidence>
<dbReference type="PANTHER" id="PTHR39461">
    <property type="entry name" value="LEA DOMAIN PROTEIN (AFU_ORTHOLOGUE AFUA_8G04920)"/>
    <property type="match status" value="1"/>
</dbReference>
<gene>
    <name evidence="2" type="ORF">BKA67DRAFT_665020</name>
</gene>
<dbReference type="InterPro" id="IPR022124">
    <property type="entry name" value="DUF3659"/>
</dbReference>
<dbReference type="GeneID" id="70137372"/>
<feature type="compositionally biased region" description="Polar residues" evidence="1">
    <location>
        <begin position="1"/>
        <end position="11"/>
    </location>
</feature>
<dbReference type="EMBL" id="JAGPXC010000012">
    <property type="protein sequence ID" value="KAH6645183.1"/>
    <property type="molecule type" value="Genomic_DNA"/>
</dbReference>
<comment type="caution">
    <text evidence="2">The sequence shown here is derived from an EMBL/GenBank/DDBJ whole genome shotgun (WGS) entry which is preliminary data.</text>
</comment>
<keyword evidence="3" id="KW-1185">Reference proteome</keyword>
<protein>
    <submittedName>
        <fullName evidence="2">Uncharacterized protein</fullName>
    </submittedName>
</protein>
<dbReference type="OrthoDB" id="3946749at2759"/>
<feature type="compositionally biased region" description="Low complexity" evidence="1">
    <location>
        <begin position="65"/>
        <end position="75"/>
    </location>
</feature>
<feature type="compositionally biased region" description="Low complexity" evidence="1">
    <location>
        <begin position="34"/>
        <end position="48"/>
    </location>
</feature>
<feature type="compositionally biased region" description="Basic and acidic residues" evidence="1">
    <location>
        <begin position="590"/>
        <end position="599"/>
    </location>
</feature>
<feature type="compositionally biased region" description="Basic and acidic residues" evidence="1">
    <location>
        <begin position="347"/>
        <end position="373"/>
    </location>
</feature>
<feature type="region of interest" description="Disordered" evidence="1">
    <location>
        <begin position="252"/>
        <end position="986"/>
    </location>
</feature>
<name>A0A9P8RFQ8_9PEZI</name>
<feature type="compositionally biased region" description="Polar residues" evidence="1">
    <location>
        <begin position="705"/>
        <end position="724"/>
    </location>
</feature>
<feature type="region of interest" description="Disordered" evidence="1">
    <location>
        <begin position="1"/>
        <end position="230"/>
    </location>
</feature>
<dbReference type="PANTHER" id="PTHR39461:SF1">
    <property type="entry name" value="LEA DOMAIN PROTEIN (AFU_ORTHOLOGUE AFUA_8G04920)"/>
    <property type="match status" value="1"/>
</dbReference>
<dbReference type="RefSeq" id="XP_045951697.1">
    <property type="nucleotide sequence ID" value="XM_046108481.1"/>
</dbReference>
<feature type="compositionally biased region" description="Polar residues" evidence="1">
    <location>
        <begin position="962"/>
        <end position="972"/>
    </location>
</feature>
<evidence type="ECO:0000313" key="2">
    <source>
        <dbReference type="EMBL" id="KAH6645183.1"/>
    </source>
</evidence>
<feature type="compositionally biased region" description="Basic and acidic residues" evidence="1">
    <location>
        <begin position="928"/>
        <end position="939"/>
    </location>
</feature>
<feature type="compositionally biased region" description="Polar residues" evidence="1">
    <location>
        <begin position="427"/>
        <end position="453"/>
    </location>
</feature>
<feature type="compositionally biased region" description="Acidic residues" evidence="1">
    <location>
        <begin position="415"/>
        <end position="425"/>
    </location>
</feature>
<feature type="compositionally biased region" description="Polar residues" evidence="1">
    <location>
        <begin position="833"/>
        <end position="851"/>
    </location>
</feature>
<evidence type="ECO:0000256" key="1">
    <source>
        <dbReference type="SAM" id="MobiDB-lite"/>
    </source>
</evidence>
<feature type="compositionally biased region" description="Basic and acidic residues" evidence="1">
    <location>
        <begin position="179"/>
        <end position="188"/>
    </location>
</feature>
<feature type="compositionally biased region" description="Basic and acidic residues" evidence="1">
    <location>
        <begin position="521"/>
        <end position="543"/>
    </location>
</feature>
<feature type="compositionally biased region" description="Basic and acidic residues" evidence="1">
    <location>
        <begin position="386"/>
        <end position="401"/>
    </location>
</feature>
<dbReference type="Pfam" id="PF12396">
    <property type="entry name" value="DUF3659"/>
    <property type="match status" value="1"/>
</dbReference>
<feature type="compositionally biased region" description="Basic and acidic residues" evidence="1">
    <location>
        <begin position="563"/>
        <end position="575"/>
    </location>
</feature>
<sequence>MADTAGPQTPTKKLFKASSKTPPVRRQHNLTKTPQSAPSSIKSSSPSPALFGKSSKISTPKRKVSLPAPISPSKPSSDDILKSTCLAPFTSKLDVDGDKIPDAASDTTGDTPVGWIDNDVHAPTDMASRSNGASKALSRESSETMAGAAGGSASRDSTEPGSLDEKFETVTDAPAQATEPKETLEQATDKSASVDDVAPATPSKPTEDQQSDAASSTEDTNDPIDLAQYFLDVGNPEMSKFVKALIGQDNEDVSAPTASGAFESVEDSAQNTAQKFRHTISSSSQNSKEESENPSADSSDQSKETPFKDISEDQHQKPSLGKESSEQSEDPSASKDDPEDQSTNSNDRTDKPSTEDYSAERSEKPSPIPRDDLQDGIAKPLANDDCPEHTEKVPAKDDLTLKDGPGPKSTSDADVVTEDTQDAENEAVNTKSGVPGVSQSPVEKLPTSDNLVSKPTEENPIGESPEAEKQDTAEESLTLSEKPADTVSGFPGVSKDPVLELPNDDELVSQPASETTIAAEDPQHTSDTKESAEDSETVEKSDPAEELDTAETLKAVEESEFAEESKLAVESKPTESSEPVKASNPAEEPEPAREVEKTAENSQRATGAENTARSSQPATSKGTGTIGGFPNVSENPVEELPNDDELVAEPPSKTRSAVDNTDIFATDASETVDGFPDVSCDPVEELPTNDDLVIGAKDKVEASEESLQPASSGAQDKTKSTTGDMQGREEQPSPQTIADTQKAAEGSAGHNIGVPDTENITRGKHVTFESPGKALDVKDSISTPEKGPGDQATDPQDVSEEILAQRGSQTSSLPEEASNGDVVSKANKKPSSLKKTSTFSASAPDSSNSTQESEELADGSVRSAMVGGKDGLGAKAPRQLNASNTSNQPRGSTGGVQAEADNMGKPARINRRVDIPLPRPGNPNRSRSRMDMPEVDNLKTTDGLNNVNDLDDPPEEFLDPSVHTSPQRSANISPIPRIHDISPISSQPPPDLACLASGLGGFSVDDVGNIVDETGKVLGHATGDLPSMIGKKVANNGEIYGDRGELIGFVTENFTGHPPPPESPREDLKETPLPNGLKVDREGNILDNSGNIVGKLNRPSGASTKALAPLNGETKDEPKTQTDGEKEKPRAKFDEGSIPADIFLDVKSTPDGIQLTIRIPTIFKQETQQTTE</sequence>
<feature type="compositionally biased region" description="Acidic residues" evidence="1">
    <location>
        <begin position="949"/>
        <end position="958"/>
    </location>
</feature>
<feature type="region of interest" description="Disordered" evidence="1">
    <location>
        <begin position="1054"/>
        <end position="1136"/>
    </location>
</feature>
<proteinExistence type="predicted"/>
<reference evidence="2" key="1">
    <citation type="journal article" date="2021" name="Nat. Commun.">
        <title>Genetic determinants of endophytism in the Arabidopsis root mycobiome.</title>
        <authorList>
            <person name="Mesny F."/>
            <person name="Miyauchi S."/>
            <person name="Thiergart T."/>
            <person name="Pickel B."/>
            <person name="Atanasova L."/>
            <person name="Karlsson M."/>
            <person name="Huettel B."/>
            <person name="Barry K.W."/>
            <person name="Haridas S."/>
            <person name="Chen C."/>
            <person name="Bauer D."/>
            <person name="Andreopoulos W."/>
            <person name="Pangilinan J."/>
            <person name="LaButti K."/>
            <person name="Riley R."/>
            <person name="Lipzen A."/>
            <person name="Clum A."/>
            <person name="Drula E."/>
            <person name="Henrissat B."/>
            <person name="Kohler A."/>
            <person name="Grigoriev I.V."/>
            <person name="Martin F.M."/>
            <person name="Hacquard S."/>
        </authorList>
    </citation>
    <scope>NUCLEOTIDE SEQUENCE</scope>
    <source>
        <strain evidence="2">MPI-SDFR-AT-0073</strain>
    </source>
</reference>
<organism evidence="2 3">
    <name type="scientific">Truncatella angustata</name>
    <dbReference type="NCBI Taxonomy" id="152316"/>
    <lineage>
        <taxon>Eukaryota</taxon>
        <taxon>Fungi</taxon>
        <taxon>Dikarya</taxon>
        <taxon>Ascomycota</taxon>
        <taxon>Pezizomycotina</taxon>
        <taxon>Sordariomycetes</taxon>
        <taxon>Xylariomycetidae</taxon>
        <taxon>Amphisphaeriales</taxon>
        <taxon>Sporocadaceae</taxon>
        <taxon>Truncatella</taxon>
    </lineage>
</organism>
<feature type="compositionally biased region" description="Basic and acidic residues" evidence="1">
    <location>
        <begin position="1113"/>
        <end position="1135"/>
    </location>
</feature>
<feature type="compositionally biased region" description="Acidic residues" evidence="1">
    <location>
        <begin position="636"/>
        <end position="647"/>
    </location>
</feature>
<dbReference type="AlphaFoldDB" id="A0A9P8RFQ8"/>